<proteinExistence type="predicted"/>
<evidence type="ECO:0000313" key="4">
    <source>
        <dbReference type="Proteomes" id="UP001154078"/>
    </source>
</evidence>
<organism evidence="3 4">
    <name type="scientific">Brassicogethes aeneus</name>
    <name type="common">Rape pollen beetle</name>
    <name type="synonym">Meligethes aeneus</name>
    <dbReference type="NCBI Taxonomy" id="1431903"/>
    <lineage>
        <taxon>Eukaryota</taxon>
        <taxon>Metazoa</taxon>
        <taxon>Ecdysozoa</taxon>
        <taxon>Arthropoda</taxon>
        <taxon>Hexapoda</taxon>
        <taxon>Insecta</taxon>
        <taxon>Pterygota</taxon>
        <taxon>Neoptera</taxon>
        <taxon>Endopterygota</taxon>
        <taxon>Coleoptera</taxon>
        <taxon>Polyphaga</taxon>
        <taxon>Cucujiformia</taxon>
        <taxon>Nitidulidae</taxon>
        <taxon>Meligethinae</taxon>
        <taxon>Brassicogethes</taxon>
    </lineage>
</organism>
<evidence type="ECO:0000256" key="2">
    <source>
        <dbReference type="SAM" id="SignalP"/>
    </source>
</evidence>
<name>A0A9P0FJ06_BRAAE</name>
<feature type="region of interest" description="Disordered" evidence="1">
    <location>
        <begin position="260"/>
        <end position="286"/>
    </location>
</feature>
<sequence>MRSKLKILFFISIVYPSLQHAIKAGGIYSGAYSSSSLASQSSSYSSSFSGSFGGTNINDIGETIKGGPYSRGSGTYGAAAGAYAGASSAAGTAAAVAGTGAGISSGCSSGKCHSGSVSAIKKEAGSYNSANHDEGQSEGNFGTLNNNLVKGAYSRSDSGVANNVNGKYSGSNGLSKLGCCQGPFPGPNKGIYDSKPAYSVPAIKPEGYAPNPTYATHQTSHPTVVKPDLSGGYYASKPVTPTAASSPSCGPKGCGSGGSTYQPIHSSNGSGPSNKPVIPVGASTPSNGPPCGSKGCNLGSSTYQHVNPTNLPGSSGGIYASKPATPVTISSGPSCGSKGCGSEGAYQPVNPSDSQGLYQSVNPSNLSGGGIYASKPVTPVGGSNSPSCGSKGCGSGDSTYQPIPPINLPGSSGGIYASKPVARIANSPSCGSGSKACASTGTGPQYQPTIPNHFPGASGGIYSSKPVSGPQISLDKHEGHKVIKIHFTVGQFPGPSGGIYHSKPASSVVWNNGKPISNAGGNYGIASGSYTNTNSGAAYGSVMGATYNQKPLPNKPEEIDNKPYNPTHGVPVPVPGPIIPQTNNQPNPNYVFKPESAHTKIPVVPGTSTEAIPVNNLLPVAPAQPDTSSGAYESDFSTLCKYIPPGASPGASCDLTKVSGGTVVIGGGLHEGQPGPSPTEGLIEGKPAVPVSSGSVDIQTQPGLSCAYGSKDCGSTSEGLIEGAPGSSISQVQDVPRNPSGGYATGSVEIQKQPGGTYNPINLNERKPGPPTSILPCTVGSKGCGSGGLIEGTPGAPIPGIHDVQIPSGGGYATGSVEIQKQPGQAYSPVKSSDDTIVYQNKDISGYYPQDGPGVPNAPHGTEVVFEVPSTQTIPSANTGGKGNVIVHEDGSISFSNEASEAGSINVQKTIGSGNTGGSYNSDGGSLYGGYGGGYASSGADLTGSSNINKAIVNTIHKGGYGAGGFGISGVSSENGGGGVYSSGPGFATGSVVITKPGGSYSYGERGYAGGYEGSFGGTGCSGNCAGGHHDHVKAVSGFLNNLFGNIGGFGQSGSYAKNGAYSSSFSSASSNSNSYSGSGHYIKI</sequence>
<gene>
    <name evidence="3" type="ORF">MELIAE_LOCUS7408</name>
</gene>
<reference evidence="3" key="1">
    <citation type="submission" date="2021-12" db="EMBL/GenBank/DDBJ databases">
        <authorList>
            <person name="King R."/>
        </authorList>
    </citation>
    <scope>NUCLEOTIDE SEQUENCE</scope>
</reference>
<protein>
    <submittedName>
        <fullName evidence="3">Uncharacterized protein</fullName>
    </submittedName>
</protein>
<feature type="chain" id="PRO_5040409849" evidence="2">
    <location>
        <begin position="20"/>
        <end position="1085"/>
    </location>
</feature>
<feature type="compositionally biased region" description="Polar residues" evidence="1">
    <location>
        <begin position="260"/>
        <end position="273"/>
    </location>
</feature>
<keyword evidence="2" id="KW-0732">Signal</keyword>
<feature type="signal peptide" evidence="2">
    <location>
        <begin position="1"/>
        <end position="19"/>
    </location>
</feature>
<keyword evidence="4" id="KW-1185">Reference proteome</keyword>
<evidence type="ECO:0000256" key="1">
    <source>
        <dbReference type="SAM" id="MobiDB-lite"/>
    </source>
</evidence>
<accession>A0A9P0FJ06</accession>
<dbReference type="Proteomes" id="UP001154078">
    <property type="component" value="Chromosome 5"/>
</dbReference>
<evidence type="ECO:0000313" key="3">
    <source>
        <dbReference type="EMBL" id="CAH0556474.1"/>
    </source>
</evidence>
<dbReference type="EMBL" id="OV121136">
    <property type="protein sequence ID" value="CAH0556474.1"/>
    <property type="molecule type" value="Genomic_DNA"/>
</dbReference>
<dbReference type="AlphaFoldDB" id="A0A9P0FJ06"/>